<reference evidence="3" key="1">
    <citation type="submission" date="2015-07" db="EMBL/GenBank/DDBJ databases">
        <authorList>
            <consortium name="Consortium for Microbial Forensics and Genomics (microFORGE)"/>
            <person name="Knight B.M."/>
            <person name="Roberts D.P."/>
            <person name="Lin D."/>
            <person name="Hari K."/>
            <person name="Fletcher J."/>
            <person name="Melcher U."/>
            <person name="Blagden T."/>
            <person name="Winegar R.A."/>
        </authorList>
    </citation>
    <scope>NUCLEOTIDE SEQUENCE [LARGE SCALE GENOMIC DNA]</scope>
    <source>
        <strain evidence="3">NRRL B-1447</strain>
    </source>
</reference>
<keyword evidence="1" id="KW-0472">Membrane</keyword>
<dbReference type="PATRIC" id="fig|1961.12.peg.5400"/>
<comment type="caution">
    <text evidence="2">The sequence shown here is derived from an EMBL/GenBank/DDBJ whole genome shotgun (WGS) entry which is preliminary data.</text>
</comment>
<sequence>MSEICGASFSATGSVTRDEYDEAAKAAGLFRRGRIVGALGTVLLASAGVTLSSGGLTLHPVPLGIAVAYGLFALLLLPRWAVARGFRTGRAAEEKRVVVDGTGIEVFRGEESQRIVWDEMRYYYETPRLHVFVGRARRRTCLVVLPKRLFTAPGESELLAAFGQEQAGDGS</sequence>
<gene>
    <name evidence="2" type="ORF">ADK75_24080</name>
</gene>
<evidence type="ECO:0000313" key="3">
    <source>
        <dbReference type="Proteomes" id="UP000037084"/>
    </source>
</evidence>
<feature type="transmembrane region" description="Helical" evidence="1">
    <location>
        <begin position="35"/>
        <end position="55"/>
    </location>
</feature>
<organism evidence="2 3">
    <name type="scientific">Streptomyces virginiae</name>
    <name type="common">Streptomyces cinnamonensis</name>
    <dbReference type="NCBI Taxonomy" id="1961"/>
    <lineage>
        <taxon>Bacteria</taxon>
        <taxon>Bacillati</taxon>
        <taxon>Actinomycetota</taxon>
        <taxon>Actinomycetes</taxon>
        <taxon>Kitasatosporales</taxon>
        <taxon>Streptomycetaceae</taxon>
        <taxon>Streptomyces</taxon>
    </lineage>
</organism>
<dbReference type="RefSeq" id="WP_030390010.1">
    <property type="nucleotide sequence ID" value="NZ_LGUV01000339.1"/>
</dbReference>
<proteinExistence type="predicted"/>
<dbReference type="OrthoDB" id="4164958at2"/>
<accession>A0A0L8MAF1</accession>
<dbReference type="EMBL" id="LGUV01000339">
    <property type="protein sequence ID" value="KOG47363.1"/>
    <property type="molecule type" value="Genomic_DNA"/>
</dbReference>
<evidence type="ECO:0008006" key="4">
    <source>
        <dbReference type="Google" id="ProtNLM"/>
    </source>
</evidence>
<evidence type="ECO:0000313" key="2">
    <source>
        <dbReference type="EMBL" id="KOG47363.1"/>
    </source>
</evidence>
<evidence type="ECO:0000256" key="1">
    <source>
        <dbReference type="SAM" id="Phobius"/>
    </source>
</evidence>
<keyword evidence="1" id="KW-0812">Transmembrane</keyword>
<keyword evidence="1" id="KW-1133">Transmembrane helix</keyword>
<protein>
    <recommendedName>
        <fullName evidence="4">YcxB-like protein domain-containing protein</fullName>
    </recommendedName>
</protein>
<feature type="transmembrane region" description="Helical" evidence="1">
    <location>
        <begin position="61"/>
        <end position="82"/>
    </location>
</feature>
<name>A0A0L8MAF1_STRVG</name>
<dbReference type="AlphaFoldDB" id="A0A0L8MAF1"/>
<dbReference type="Proteomes" id="UP000037084">
    <property type="component" value="Unassembled WGS sequence"/>
</dbReference>